<dbReference type="GO" id="GO:0007155">
    <property type="term" value="P:cell adhesion"/>
    <property type="evidence" value="ECO:0007669"/>
    <property type="project" value="InterPro"/>
</dbReference>
<reference evidence="3 4" key="1">
    <citation type="submission" date="2019-07" db="EMBL/GenBank/DDBJ databases">
        <title>Whole genome shotgun sequence of Segetibacter aerophilus NBRC 106135.</title>
        <authorList>
            <person name="Hosoyama A."/>
            <person name="Uohara A."/>
            <person name="Ohji S."/>
            <person name="Ichikawa N."/>
        </authorList>
    </citation>
    <scope>NUCLEOTIDE SEQUENCE [LARGE SCALE GENOMIC DNA]</scope>
    <source>
        <strain evidence="3 4">NBRC 106135</strain>
    </source>
</reference>
<dbReference type="EMBL" id="BJYT01000002">
    <property type="protein sequence ID" value="GEO08524.1"/>
    <property type="molecule type" value="Genomic_DNA"/>
</dbReference>
<protein>
    <recommendedName>
        <fullName evidence="5">Thrombospondin type 3 repeat-containing protein</fullName>
    </recommendedName>
</protein>
<dbReference type="Gene3D" id="4.10.1080.10">
    <property type="entry name" value="TSP type-3 repeat"/>
    <property type="match status" value="1"/>
</dbReference>
<dbReference type="OrthoDB" id="1522982at2"/>
<keyword evidence="4" id="KW-1185">Reference proteome</keyword>
<evidence type="ECO:0000313" key="3">
    <source>
        <dbReference type="EMBL" id="GEO08524.1"/>
    </source>
</evidence>
<evidence type="ECO:0000256" key="1">
    <source>
        <dbReference type="ARBA" id="ARBA00022729"/>
    </source>
</evidence>
<dbReference type="Pfam" id="PF02412">
    <property type="entry name" value="TSP_3"/>
    <property type="match status" value="2"/>
</dbReference>
<dbReference type="AlphaFoldDB" id="A0A512B973"/>
<dbReference type="InterPro" id="IPR003367">
    <property type="entry name" value="Thrombospondin_3-like_rpt"/>
</dbReference>
<keyword evidence="1" id="KW-0732">Signal</keyword>
<evidence type="ECO:0000256" key="2">
    <source>
        <dbReference type="SAM" id="MobiDB-lite"/>
    </source>
</evidence>
<dbReference type="SUPFAM" id="SSF103647">
    <property type="entry name" value="TSP type-3 repeat"/>
    <property type="match status" value="1"/>
</dbReference>
<evidence type="ECO:0008006" key="5">
    <source>
        <dbReference type="Google" id="ProtNLM"/>
    </source>
</evidence>
<dbReference type="RefSeq" id="WP_147202580.1">
    <property type="nucleotide sequence ID" value="NZ_BJYT01000002.1"/>
</dbReference>
<dbReference type="InterPro" id="IPR028974">
    <property type="entry name" value="TSP_type-3_rpt"/>
</dbReference>
<accession>A0A512B973</accession>
<sequence>MRSKTGNVKYYLFLFSILVYLRVSAQEQHSFLRELPPVPPTVSVASTLPVSFNSYLISFKVYQTSFDVLLPVSDTVRKKDKDGDGVVDSLDKCPDEKGAVQYDGCPIPDSDNDGIADDTDNCPTVAGLVKYKGCPAPDKDGDKINDEDDQCSSEPGVARYGGCPVGDKDGDGVNDDDDKCINQPGTSKNEGCPENKKSRATVTPEKKKKK</sequence>
<organism evidence="3 4">
    <name type="scientific">Segetibacter aerophilus</name>
    <dbReference type="NCBI Taxonomy" id="670293"/>
    <lineage>
        <taxon>Bacteria</taxon>
        <taxon>Pseudomonadati</taxon>
        <taxon>Bacteroidota</taxon>
        <taxon>Chitinophagia</taxon>
        <taxon>Chitinophagales</taxon>
        <taxon>Chitinophagaceae</taxon>
        <taxon>Segetibacter</taxon>
    </lineage>
</organism>
<gene>
    <name evidence="3" type="ORF">SAE01_10200</name>
</gene>
<feature type="region of interest" description="Disordered" evidence="2">
    <location>
        <begin position="136"/>
        <end position="210"/>
    </location>
</feature>
<dbReference type="Proteomes" id="UP000321513">
    <property type="component" value="Unassembled WGS sequence"/>
</dbReference>
<dbReference type="GO" id="GO:0005509">
    <property type="term" value="F:calcium ion binding"/>
    <property type="evidence" value="ECO:0007669"/>
    <property type="project" value="InterPro"/>
</dbReference>
<name>A0A512B973_9BACT</name>
<evidence type="ECO:0000313" key="4">
    <source>
        <dbReference type="Proteomes" id="UP000321513"/>
    </source>
</evidence>
<comment type="caution">
    <text evidence="3">The sequence shown here is derived from an EMBL/GenBank/DDBJ whole genome shotgun (WGS) entry which is preliminary data.</text>
</comment>
<proteinExistence type="predicted"/>